<dbReference type="Gene3D" id="2.60.120.620">
    <property type="entry name" value="q2cbj1_9rhob like domain"/>
    <property type="match status" value="1"/>
</dbReference>
<evidence type="ECO:0000256" key="4">
    <source>
        <dbReference type="ARBA" id="ARBA00022964"/>
    </source>
</evidence>
<keyword evidence="6" id="KW-0408">Iron</keyword>
<dbReference type="SMART" id="SM00702">
    <property type="entry name" value="P4Hc"/>
    <property type="match status" value="1"/>
</dbReference>
<keyword evidence="3" id="KW-0847">Vitamin C</keyword>
<dbReference type="Pfam" id="PF13640">
    <property type="entry name" value="2OG-FeII_Oxy_3"/>
    <property type="match status" value="1"/>
</dbReference>
<dbReference type="PANTHER" id="PTHR12907">
    <property type="entry name" value="EGL NINE HOMOLOG-RELATED"/>
    <property type="match status" value="1"/>
</dbReference>
<keyword evidence="2" id="KW-0479">Metal-binding</keyword>
<organism evidence="9">
    <name type="scientific">Alexandrium monilatum</name>
    <dbReference type="NCBI Taxonomy" id="311494"/>
    <lineage>
        <taxon>Eukaryota</taxon>
        <taxon>Sar</taxon>
        <taxon>Alveolata</taxon>
        <taxon>Dinophyceae</taxon>
        <taxon>Gonyaulacales</taxon>
        <taxon>Pyrocystaceae</taxon>
        <taxon>Alexandrium</taxon>
    </lineage>
</organism>
<evidence type="ECO:0000256" key="1">
    <source>
        <dbReference type="ARBA" id="ARBA00001961"/>
    </source>
</evidence>
<sequence length="568" mass="61188">MGGQSGATVVSSFSGEAWLKGTQLVDFDMLDLVEPSAPPVPHEEATCPGVGEPTGARCPRVEVATPFEAAGEDGLCQGRRPPSRRHPAAEAAGAEHAAAGDALLHASKKRELRREGRPASARHPAVDSAGVEGAAPSCAGGMESDGEGPSAGLARRRLIATLRQGHPRLSSALDGAPAVTSDVVPRVEPKARVLILYDRRDQRCRALARALRVEYGHLCDFVDHTAAPELLRVAGALAELPRRALVRRGGLSAVLPSGVFLSFCEEDTTILAWELDSLWTLTFPTPQASRALEGACFLRPPRPGAWREATLLRKLACALGDHKFAVIDDALREVDMEALREAARALYRNGAMRRGAVSTDSVYEVMAQKHALLSGTGTDGEPRQWSGRGNFMVSCSDADPREPRVGLLSEETDALVSALKSGCGRDDVSARLAPVTFREDTMVAAYPAASRARYPKHLDNDRHAVLTAILYLNKGWTPEDGGQLRLYMPGMYCNDVKAEIPPIANRLVLFWSSEDNPHEVLSARSDRFAMTVWYVDGPKVLARPGGPSRLAPGHPAGRIRERIVYPLV</sequence>
<dbReference type="GO" id="GO:0008198">
    <property type="term" value="F:ferrous iron binding"/>
    <property type="evidence" value="ECO:0007669"/>
    <property type="project" value="TreeGrafter"/>
</dbReference>
<accession>A0A7S4Q6C7</accession>
<dbReference type="EMBL" id="HBNR01020212">
    <property type="protein sequence ID" value="CAE4573808.1"/>
    <property type="molecule type" value="Transcribed_RNA"/>
</dbReference>
<dbReference type="InterPro" id="IPR005123">
    <property type="entry name" value="Oxoglu/Fe-dep_dioxygenase_dom"/>
</dbReference>
<dbReference type="GO" id="GO:0031418">
    <property type="term" value="F:L-ascorbic acid binding"/>
    <property type="evidence" value="ECO:0007669"/>
    <property type="project" value="UniProtKB-KW"/>
</dbReference>
<reference evidence="9" key="1">
    <citation type="submission" date="2021-01" db="EMBL/GenBank/DDBJ databases">
        <authorList>
            <person name="Corre E."/>
            <person name="Pelletier E."/>
            <person name="Niang G."/>
            <person name="Scheremetjew M."/>
            <person name="Finn R."/>
            <person name="Kale V."/>
            <person name="Holt S."/>
            <person name="Cochrane G."/>
            <person name="Meng A."/>
            <person name="Brown T."/>
            <person name="Cohen L."/>
        </authorList>
    </citation>
    <scope>NUCLEOTIDE SEQUENCE</scope>
    <source>
        <strain evidence="9">CCMP3105</strain>
    </source>
</reference>
<dbReference type="InterPro" id="IPR006620">
    <property type="entry name" value="Pro_4_hyd_alph"/>
</dbReference>
<comment type="cofactor">
    <cofactor evidence="1">
        <name>L-ascorbate</name>
        <dbReference type="ChEBI" id="CHEBI:38290"/>
    </cofactor>
</comment>
<evidence type="ECO:0000313" key="9">
    <source>
        <dbReference type="EMBL" id="CAE4573808.1"/>
    </source>
</evidence>
<feature type="region of interest" description="Disordered" evidence="7">
    <location>
        <begin position="72"/>
        <end position="151"/>
    </location>
</feature>
<feature type="domain" description="Fe2OG dioxygenase" evidence="8">
    <location>
        <begin position="437"/>
        <end position="536"/>
    </location>
</feature>
<dbReference type="GO" id="GO:0031543">
    <property type="term" value="F:peptidyl-proline dioxygenase activity"/>
    <property type="evidence" value="ECO:0007669"/>
    <property type="project" value="TreeGrafter"/>
</dbReference>
<evidence type="ECO:0000256" key="5">
    <source>
        <dbReference type="ARBA" id="ARBA00023002"/>
    </source>
</evidence>
<keyword evidence="4" id="KW-0223">Dioxygenase</keyword>
<dbReference type="AlphaFoldDB" id="A0A7S4Q6C7"/>
<evidence type="ECO:0000256" key="2">
    <source>
        <dbReference type="ARBA" id="ARBA00022723"/>
    </source>
</evidence>
<feature type="compositionally biased region" description="Low complexity" evidence="7">
    <location>
        <begin position="89"/>
        <end position="105"/>
    </location>
</feature>
<gene>
    <name evidence="9" type="ORF">AMON00008_LOCUS13427</name>
</gene>
<name>A0A7S4Q6C7_9DINO</name>
<dbReference type="GO" id="GO:0071456">
    <property type="term" value="P:cellular response to hypoxia"/>
    <property type="evidence" value="ECO:0007669"/>
    <property type="project" value="TreeGrafter"/>
</dbReference>
<evidence type="ECO:0000259" key="8">
    <source>
        <dbReference type="PROSITE" id="PS51471"/>
    </source>
</evidence>
<dbReference type="InterPro" id="IPR044862">
    <property type="entry name" value="Pro_4_hyd_alph_FE2OG_OXY"/>
</dbReference>
<evidence type="ECO:0000256" key="7">
    <source>
        <dbReference type="SAM" id="MobiDB-lite"/>
    </source>
</evidence>
<dbReference type="PROSITE" id="PS51471">
    <property type="entry name" value="FE2OG_OXY"/>
    <property type="match status" value="1"/>
</dbReference>
<dbReference type="PANTHER" id="PTHR12907:SF26">
    <property type="entry name" value="HIF PROLYL HYDROXYLASE, ISOFORM C"/>
    <property type="match status" value="1"/>
</dbReference>
<keyword evidence="5" id="KW-0560">Oxidoreductase</keyword>
<evidence type="ECO:0000256" key="6">
    <source>
        <dbReference type="ARBA" id="ARBA00023004"/>
    </source>
</evidence>
<dbReference type="InterPro" id="IPR051559">
    <property type="entry name" value="HIF_prolyl_hydroxylases"/>
</dbReference>
<evidence type="ECO:0000256" key="3">
    <source>
        <dbReference type="ARBA" id="ARBA00022896"/>
    </source>
</evidence>
<protein>
    <recommendedName>
        <fullName evidence="8">Fe2OG dioxygenase domain-containing protein</fullName>
    </recommendedName>
</protein>
<proteinExistence type="predicted"/>